<evidence type="ECO:0000259" key="8">
    <source>
        <dbReference type="PROSITE" id="PS50835"/>
    </source>
</evidence>
<keyword evidence="7" id="KW-1133">Transmembrane helix</keyword>
<name>A0ABD2QN73_9PLAT</name>
<feature type="domain" description="Ig-like" evidence="8">
    <location>
        <begin position="328"/>
        <end position="423"/>
    </location>
</feature>
<dbReference type="SMART" id="SM00369">
    <property type="entry name" value="LRR_TYP"/>
    <property type="match status" value="3"/>
</dbReference>
<keyword evidence="7" id="KW-0812">Transmembrane</keyword>
<keyword evidence="2" id="KW-0732">Signal</keyword>
<keyword evidence="1" id="KW-0433">Leucine-rich repeat</keyword>
<dbReference type="PANTHER" id="PTHR45842:SF12">
    <property type="entry name" value="KEKKON 5, ISOFORM A"/>
    <property type="match status" value="1"/>
</dbReference>
<dbReference type="InterPro" id="IPR001611">
    <property type="entry name" value="Leu-rich_rpt"/>
</dbReference>
<keyword evidence="3" id="KW-0677">Repeat</keyword>
<evidence type="ECO:0000256" key="5">
    <source>
        <dbReference type="ARBA" id="ARBA00023180"/>
    </source>
</evidence>
<keyword evidence="4" id="KW-1015">Disulfide bond</keyword>
<dbReference type="Pfam" id="PF07679">
    <property type="entry name" value="I-set"/>
    <property type="match status" value="1"/>
</dbReference>
<dbReference type="InterPro" id="IPR013098">
    <property type="entry name" value="Ig_I-set"/>
</dbReference>
<keyword evidence="7" id="KW-0472">Membrane</keyword>
<dbReference type="InterPro" id="IPR032675">
    <property type="entry name" value="LRR_dom_sf"/>
</dbReference>
<evidence type="ECO:0000256" key="6">
    <source>
        <dbReference type="SAM" id="MobiDB-lite"/>
    </source>
</evidence>
<keyword evidence="10" id="KW-1185">Reference proteome</keyword>
<gene>
    <name evidence="9" type="ORF">Ciccas_000474</name>
</gene>
<dbReference type="InterPro" id="IPR050467">
    <property type="entry name" value="LRFN"/>
</dbReference>
<comment type="caution">
    <text evidence="9">The sequence shown here is derived from an EMBL/GenBank/DDBJ whole genome shotgun (WGS) entry which is preliminary data.</text>
</comment>
<feature type="transmembrane region" description="Helical" evidence="7">
    <location>
        <begin position="441"/>
        <end position="464"/>
    </location>
</feature>
<dbReference type="AlphaFoldDB" id="A0ABD2QN73"/>
<evidence type="ECO:0000256" key="4">
    <source>
        <dbReference type="ARBA" id="ARBA00023157"/>
    </source>
</evidence>
<sequence length="938" mass="102404">MLCWTGPMQSRSQLQIGKQPMGKKARKYRLIPRLANYFFLHHLSNGSRMSCMLFLLVYTHILGLLPSVDAVKGCVIFGDSPSEMRALCDSFSDILTSIPLDLPPELRKITIKNQTIKQIDESSLSNLPELVSLTIVSSQLTSIHHNAFKNLAKLQFIDLTDNYLKFNSLSLPPRLFSSLPKLQTLILSKNPLGTISHGFLALETSALTSLVMADIKESRLGLAENVFRELPASVTKLDFRKAGLTTLPEFHLPELKELYLDSNPWNCDCNLDWLRKLFTPIKLYQLQYKTVFQDQNLTLEPTCSEPTHLARLKIAQAQRREEAFLCKPQLLNPKNGNVSHEVRAQANVTLPCEVSRESNCDIRWLKNDRPVNDQIEPRISVSTHRNTEQKTLMSKLFIMSVSAQDYGTWTCQCDNRLGSASASFQLLAPQQVPFPSLDDTLLYVIIGISVLLVSCLVLVLALCLTGKLGPQFGEFMQHKKSPQHTVNEEENAELIADRSGSKEHLLEAVLNSPKVYSPLPTAGAGESIPELGGKLIQEAATIGGNRLLVSCDGPEPTVLLATGLPYAQLNPFNLTPVPSSLPMPTEKEPKPVEKNQQHCPLHGGGQVAKTCPVHDVKSATLPPKKACSVSTLAPGNKSNASQVPVKTNNAAKGSFNTLPSKLSNKEMCPLHGTKAGNRVNFPSTTLQTSTTSMRRSLMNLSRLKAAAALLDASTSSSSSSFSDDEDNKTLKAILKKNQIARAGVDRSQLEEDFEDTFDRLSRHSQMSLRASSVTSSSSRQGSVTNSTVKTHFYPVRSNCSVHGTALRSTPSKSPKVVQINPVGVDLSSSASGDDDNLSLDEARCSSSSNSSSSSDLVPIKPVLKIPLDENSEEFEAMDGYFLPPQPNDSVPAGAKHKIPASSSSSSNEDSSDGFLSHMSSKRDNAVKINAIPTTHGTA</sequence>
<feature type="compositionally biased region" description="Low complexity" evidence="6">
    <location>
        <begin position="767"/>
        <end position="785"/>
    </location>
</feature>
<dbReference type="InterPro" id="IPR000483">
    <property type="entry name" value="Cys-rich_flank_reg_C"/>
</dbReference>
<dbReference type="InterPro" id="IPR036179">
    <property type="entry name" value="Ig-like_dom_sf"/>
</dbReference>
<evidence type="ECO:0000256" key="7">
    <source>
        <dbReference type="SAM" id="Phobius"/>
    </source>
</evidence>
<dbReference type="InterPro" id="IPR007110">
    <property type="entry name" value="Ig-like_dom"/>
</dbReference>
<keyword evidence="5" id="KW-0325">Glycoprotein</keyword>
<dbReference type="CDD" id="cd00096">
    <property type="entry name" value="Ig"/>
    <property type="match status" value="1"/>
</dbReference>
<feature type="region of interest" description="Disordered" evidence="6">
    <location>
        <begin position="764"/>
        <end position="785"/>
    </location>
</feature>
<proteinExistence type="predicted"/>
<feature type="compositionally biased region" description="Low complexity" evidence="6">
    <location>
        <begin position="845"/>
        <end position="854"/>
    </location>
</feature>
<feature type="region of interest" description="Disordered" evidence="6">
    <location>
        <begin position="876"/>
        <end position="938"/>
    </location>
</feature>
<dbReference type="EMBL" id="JBJKFK010000025">
    <property type="protein sequence ID" value="KAL3320847.1"/>
    <property type="molecule type" value="Genomic_DNA"/>
</dbReference>
<evidence type="ECO:0000256" key="3">
    <source>
        <dbReference type="ARBA" id="ARBA00022737"/>
    </source>
</evidence>
<reference evidence="9 10" key="1">
    <citation type="submission" date="2024-11" db="EMBL/GenBank/DDBJ databases">
        <title>Adaptive evolution of stress response genes in parasites aligns with host niche diversity.</title>
        <authorList>
            <person name="Hahn C."/>
            <person name="Resl P."/>
        </authorList>
    </citation>
    <scope>NUCLEOTIDE SEQUENCE [LARGE SCALE GENOMIC DNA]</scope>
    <source>
        <strain evidence="9">EGGRZ-B1_66</strain>
        <tissue evidence="9">Body</tissue>
    </source>
</reference>
<evidence type="ECO:0000256" key="1">
    <source>
        <dbReference type="ARBA" id="ARBA00022614"/>
    </source>
</evidence>
<dbReference type="Gene3D" id="2.60.40.10">
    <property type="entry name" value="Immunoglobulins"/>
    <property type="match status" value="1"/>
</dbReference>
<dbReference type="Gene3D" id="3.80.10.10">
    <property type="entry name" value="Ribonuclease Inhibitor"/>
    <property type="match status" value="2"/>
</dbReference>
<feature type="region of interest" description="Disordered" evidence="6">
    <location>
        <begin position="824"/>
        <end position="856"/>
    </location>
</feature>
<dbReference type="SUPFAM" id="SSF52058">
    <property type="entry name" value="L domain-like"/>
    <property type="match status" value="1"/>
</dbReference>
<evidence type="ECO:0000313" key="9">
    <source>
        <dbReference type="EMBL" id="KAL3320847.1"/>
    </source>
</evidence>
<dbReference type="InterPro" id="IPR003591">
    <property type="entry name" value="Leu-rich_rpt_typical-subtyp"/>
</dbReference>
<dbReference type="SUPFAM" id="SSF48726">
    <property type="entry name" value="Immunoglobulin"/>
    <property type="match status" value="1"/>
</dbReference>
<dbReference type="PROSITE" id="PS50835">
    <property type="entry name" value="IG_LIKE"/>
    <property type="match status" value="1"/>
</dbReference>
<evidence type="ECO:0000313" key="10">
    <source>
        <dbReference type="Proteomes" id="UP001626550"/>
    </source>
</evidence>
<dbReference type="SMART" id="SM00082">
    <property type="entry name" value="LRRCT"/>
    <property type="match status" value="1"/>
</dbReference>
<evidence type="ECO:0000256" key="2">
    <source>
        <dbReference type="ARBA" id="ARBA00022729"/>
    </source>
</evidence>
<protein>
    <recommendedName>
        <fullName evidence="8">Ig-like domain-containing protein</fullName>
    </recommendedName>
</protein>
<organism evidence="9 10">
    <name type="scientific">Cichlidogyrus casuarinus</name>
    <dbReference type="NCBI Taxonomy" id="1844966"/>
    <lineage>
        <taxon>Eukaryota</taxon>
        <taxon>Metazoa</taxon>
        <taxon>Spiralia</taxon>
        <taxon>Lophotrochozoa</taxon>
        <taxon>Platyhelminthes</taxon>
        <taxon>Monogenea</taxon>
        <taxon>Monopisthocotylea</taxon>
        <taxon>Dactylogyridea</taxon>
        <taxon>Ancyrocephalidae</taxon>
        <taxon>Cichlidogyrus</taxon>
    </lineage>
</organism>
<dbReference type="Proteomes" id="UP001626550">
    <property type="component" value="Unassembled WGS sequence"/>
</dbReference>
<dbReference type="SMART" id="SM00409">
    <property type="entry name" value="IG"/>
    <property type="match status" value="1"/>
</dbReference>
<dbReference type="InterPro" id="IPR003599">
    <property type="entry name" value="Ig_sub"/>
</dbReference>
<accession>A0ABD2QN73</accession>
<dbReference type="PANTHER" id="PTHR45842">
    <property type="entry name" value="SYNAPTIC ADHESION-LIKE MOLECULE SALM"/>
    <property type="match status" value="1"/>
</dbReference>
<dbReference type="Pfam" id="PF13855">
    <property type="entry name" value="LRR_8"/>
    <property type="match status" value="1"/>
</dbReference>
<dbReference type="InterPro" id="IPR013783">
    <property type="entry name" value="Ig-like_fold"/>
</dbReference>